<gene>
    <name evidence="1" type="ORF">OCBIM_22027954mg</name>
</gene>
<accession>A0A0L8GU26</accession>
<proteinExistence type="predicted"/>
<reference evidence="1" key="1">
    <citation type="submission" date="2015-07" db="EMBL/GenBank/DDBJ databases">
        <title>MeaNS - Measles Nucleotide Surveillance Program.</title>
        <authorList>
            <person name="Tran T."/>
            <person name="Druce J."/>
        </authorList>
    </citation>
    <scope>NUCLEOTIDE SEQUENCE</scope>
    <source>
        <strain evidence="1">UCB-OBI-ISO-001</strain>
        <tissue evidence="1">Gonad</tissue>
    </source>
</reference>
<organism evidence="1">
    <name type="scientific">Octopus bimaculoides</name>
    <name type="common">California two-spotted octopus</name>
    <dbReference type="NCBI Taxonomy" id="37653"/>
    <lineage>
        <taxon>Eukaryota</taxon>
        <taxon>Metazoa</taxon>
        <taxon>Spiralia</taxon>
        <taxon>Lophotrochozoa</taxon>
        <taxon>Mollusca</taxon>
        <taxon>Cephalopoda</taxon>
        <taxon>Coleoidea</taxon>
        <taxon>Octopodiformes</taxon>
        <taxon>Octopoda</taxon>
        <taxon>Incirrata</taxon>
        <taxon>Octopodidae</taxon>
        <taxon>Octopus</taxon>
    </lineage>
</organism>
<dbReference type="EMBL" id="KQ420409">
    <property type="protein sequence ID" value="KOF80397.1"/>
    <property type="molecule type" value="Genomic_DNA"/>
</dbReference>
<evidence type="ECO:0000313" key="1">
    <source>
        <dbReference type="EMBL" id="KOF80397.1"/>
    </source>
</evidence>
<name>A0A0L8GU26_OCTBM</name>
<protein>
    <submittedName>
        <fullName evidence="1">Uncharacterized protein</fullName>
    </submittedName>
</protein>
<sequence length="69" mass="7886">MKSLTKYLCSFYSDMSSGENTEREENMQEQKDITMQNKIMFVFSRVQRSLHTTSPFSSTTSSAMAISIS</sequence>
<dbReference type="AlphaFoldDB" id="A0A0L8GU26"/>